<keyword evidence="3 6" id="KW-1133">Transmembrane helix</keyword>
<dbReference type="Pfam" id="PF01061">
    <property type="entry name" value="ABC2_membrane"/>
    <property type="match status" value="1"/>
</dbReference>
<dbReference type="InterPro" id="IPR000412">
    <property type="entry name" value="ABC_2_transport"/>
</dbReference>
<dbReference type="PANTHER" id="PTHR43229">
    <property type="entry name" value="NODULATION PROTEIN J"/>
    <property type="match status" value="1"/>
</dbReference>
<sequence>MTTPTTDPGTRVSRTPASGRLVHGPRPALGVAERVGVVVEYHLLVYGRTWKGSIIGRFLSPLFFLLAMGLGLGTLVDESAGGVDGIPYLQYVVPGIVAFQAMWLAFNESTYVVMGYIKWNQMYAAMLATPLRVTEVLGGHLAVIGVHLVVATTIFVAVAALFGAFASWWVLLAIPVGLLTGLAFATPTFALSARLDNDNGYGILYRFVITPLMLFSGTFFPVDQLPPLLQPVAWVTPLWHGVELSRAAATGTPPDWAALGHLAVLVLYVVVGWVLAHRGFTRRLTP</sequence>
<evidence type="ECO:0000313" key="9">
    <source>
        <dbReference type="Proteomes" id="UP001500945"/>
    </source>
</evidence>
<keyword evidence="6" id="KW-1003">Cell membrane</keyword>
<evidence type="ECO:0000256" key="2">
    <source>
        <dbReference type="ARBA" id="ARBA00022692"/>
    </source>
</evidence>
<comment type="caution">
    <text evidence="8">The sequence shown here is derived from an EMBL/GenBank/DDBJ whole genome shotgun (WGS) entry which is preliminary data.</text>
</comment>
<keyword evidence="5" id="KW-0046">Antibiotic resistance</keyword>
<evidence type="ECO:0000256" key="5">
    <source>
        <dbReference type="ARBA" id="ARBA00023251"/>
    </source>
</evidence>
<protein>
    <recommendedName>
        <fullName evidence="6">Transport permease protein</fullName>
    </recommendedName>
</protein>
<keyword evidence="6" id="KW-0813">Transport</keyword>
<dbReference type="Proteomes" id="UP001500945">
    <property type="component" value="Unassembled WGS sequence"/>
</dbReference>
<dbReference type="InterPro" id="IPR013525">
    <property type="entry name" value="ABC2_TM"/>
</dbReference>
<keyword evidence="4 6" id="KW-0472">Membrane</keyword>
<feature type="domain" description="ABC transmembrane type-2" evidence="7">
    <location>
        <begin position="52"/>
        <end position="283"/>
    </location>
</feature>
<evidence type="ECO:0000256" key="4">
    <source>
        <dbReference type="ARBA" id="ARBA00023136"/>
    </source>
</evidence>
<feature type="transmembrane region" description="Helical" evidence="6">
    <location>
        <begin position="88"/>
        <end position="106"/>
    </location>
</feature>
<dbReference type="PIRSF" id="PIRSF006648">
    <property type="entry name" value="DrrB"/>
    <property type="match status" value="1"/>
</dbReference>
<accession>A0ABP8KCL2</accession>
<feature type="transmembrane region" description="Helical" evidence="6">
    <location>
        <begin position="168"/>
        <end position="191"/>
    </location>
</feature>
<evidence type="ECO:0000259" key="7">
    <source>
        <dbReference type="PROSITE" id="PS51012"/>
    </source>
</evidence>
<evidence type="ECO:0000313" key="8">
    <source>
        <dbReference type="EMBL" id="GAA4403917.1"/>
    </source>
</evidence>
<dbReference type="InterPro" id="IPR047817">
    <property type="entry name" value="ABC2_TM_bact-type"/>
</dbReference>
<name>A0ABP8KCL2_9MICO</name>
<dbReference type="PRINTS" id="PR00164">
    <property type="entry name" value="ABC2TRNSPORT"/>
</dbReference>
<reference evidence="9" key="1">
    <citation type="journal article" date="2019" name="Int. J. Syst. Evol. Microbiol.">
        <title>The Global Catalogue of Microorganisms (GCM) 10K type strain sequencing project: providing services to taxonomists for standard genome sequencing and annotation.</title>
        <authorList>
            <consortium name="The Broad Institute Genomics Platform"/>
            <consortium name="The Broad Institute Genome Sequencing Center for Infectious Disease"/>
            <person name="Wu L."/>
            <person name="Ma J."/>
        </authorList>
    </citation>
    <scope>NUCLEOTIDE SEQUENCE [LARGE SCALE GENOMIC DNA]</scope>
    <source>
        <strain evidence="9">JCM 17809</strain>
    </source>
</reference>
<organism evidence="8 9">
    <name type="scientific">Fodinibacter luteus</name>
    <dbReference type="NCBI Taxonomy" id="552064"/>
    <lineage>
        <taxon>Bacteria</taxon>
        <taxon>Bacillati</taxon>
        <taxon>Actinomycetota</taxon>
        <taxon>Actinomycetes</taxon>
        <taxon>Micrococcales</taxon>
        <taxon>Intrasporangiaceae</taxon>
        <taxon>Fodinibacter (ex Wang et al. 2009)</taxon>
    </lineage>
</organism>
<dbReference type="InterPro" id="IPR051784">
    <property type="entry name" value="Nod_factor_ABC_transporter"/>
</dbReference>
<evidence type="ECO:0000256" key="6">
    <source>
        <dbReference type="RuleBase" id="RU361157"/>
    </source>
</evidence>
<evidence type="ECO:0000256" key="3">
    <source>
        <dbReference type="ARBA" id="ARBA00022989"/>
    </source>
</evidence>
<feature type="transmembrane region" description="Helical" evidence="6">
    <location>
        <begin position="203"/>
        <end position="222"/>
    </location>
</feature>
<feature type="transmembrane region" description="Helical" evidence="6">
    <location>
        <begin position="141"/>
        <end position="162"/>
    </location>
</feature>
<dbReference type="PROSITE" id="PS51012">
    <property type="entry name" value="ABC_TM2"/>
    <property type="match status" value="1"/>
</dbReference>
<dbReference type="EMBL" id="BAABGM010000010">
    <property type="protein sequence ID" value="GAA4403917.1"/>
    <property type="molecule type" value="Genomic_DNA"/>
</dbReference>
<dbReference type="RefSeq" id="WP_345204359.1">
    <property type="nucleotide sequence ID" value="NZ_BAABGM010000010.1"/>
</dbReference>
<gene>
    <name evidence="8" type="ORF">GCM10023168_15870</name>
</gene>
<evidence type="ECO:0000256" key="1">
    <source>
        <dbReference type="ARBA" id="ARBA00004141"/>
    </source>
</evidence>
<keyword evidence="2 6" id="KW-0812">Transmembrane</keyword>
<feature type="transmembrane region" description="Helical" evidence="6">
    <location>
        <begin position="58"/>
        <end position="76"/>
    </location>
</feature>
<keyword evidence="9" id="KW-1185">Reference proteome</keyword>
<feature type="transmembrane region" description="Helical" evidence="6">
    <location>
        <begin position="256"/>
        <end position="276"/>
    </location>
</feature>
<comment type="subcellular location">
    <subcellularLocation>
        <location evidence="6">Cell membrane</location>
        <topology evidence="6">Multi-pass membrane protein</topology>
    </subcellularLocation>
    <subcellularLocation>
        <location evidence="1">Membrane</location>
        <topology evidence="1">Multi-pass membrane protein</topology>
    </subcellularLocation>
</comment>
<proteinExistence type="inferred from homology"/>
<dbReference type="PANTHER" id="PTHR43229:SF2">
    <property type="entry name" value="NODULATION PROTEIN J"/>
    <property type="match status" value="1"/>
</dbReference>
<comment type="similarity">
    <text evidence="6">Belongs to the ABC-2 integral membrane protein family.</text>
</comment>